<evidence type="ECO:0000313" key="3">
    <source>
        <dbReference type="Proteomes" id="UP001300012"/>
    </source>
</evidence>
<dbReference type="RefSeq" id="WP_258216889.1">
    <property type="nucleotide sequence ID" value="NZ_JANQBD010000027.1"/>
</dbReference>
<keyword evidence="3" id="KW-1185">Reference proteome</keyword>
<comment type="caution">
    <text evidence="2">The sequence shown here is derived from an EMBL/GenBank/DDBJ whole genome shotgun (WGS) entry which is preliminary data.</text>
</comment>
<dbReference type="InterPro" id="IPR012433">
    <property type="entry name" value="Imm11"/>
</dbReference>
<protein>
    <recommendedName>
        <fullName evidence="1">Immunity MXAN-0049 protein domain-containing protein</fullName>
    </recommendedName>
</protein>
<dbReference type="Proteomes" id="UP001300012">
    <property type="component" value="Unassembled WGS sequence"/>
</dbReference>
<organism evidence="2 3">
    <name type="scientific">Paenibacillus radicis</name>
    <name type="common">ex Xue et al. 2023</name>
    <dbReference type="NCBI Taxonomy" id="2972489"/>
    <lineage>
        <taxon>Bacteria</taxon>
        <taxon>Bacillati</taxon>
        <taxon>Bacillota</taxon>
        <taxon>Bacilli</taxon>
        <taxon>Bacillales</taxon>
        <taxon>Paenibacillaceae</taxon>
        <taxon>Paenibacillus</taxon>
    </lineage>
</organism>
<name>A0ABT1YSK6_9BACL</name>
<gene>
    <name evidence="2" type="ORF">NV381_29470</name>
</gene>
<dbReference type="Pfam" id="PF07791">
    <property type="entry name" value="Imm11"/>
    <property type="match status" value="1"/>
</dbReference>
<sequence length="276" mass="32379">MTQLKIWLLDYHPSFNNLEFADDEDYSKVNAMLSKKQPLSKEWSAVNVNIVDKGKPSDILGRFNGALAISKATKQILVQHITDNIEFLPLKTEFSGEEYYILHVLNILDCIDPINSKVKRYIRDDIAVYDEYSLSLVEERLMNQHMFKVKLPNRETFLPYVYVSDQLMEILSRSIQGCQLLEIWNSEFSWKQAEEKYDWMCQQVDLSLSRTFDFNTAQDYVTKYFGETVYSGKWALQTDERGEIVLGTLKIDGEYDWMNPIYYPPIILDLTWGVKR</sequence>
<reference evidence="2 3" key="1">
    <citation type="submission" date="2022-08" db="EMBL/GenBank/DDBJ databases">
        <title>Paenibacillus endoradicis sp. nov., Paenibacillus radicibacter sp. nov and Paenibacillus pararadicis sp. nov., three cold-adapted plant growth-promoting bacteria isolated from root of Larix gmelinii in Great Khingan.</title>
        <authorList>
            <person name="Xue H."/>
        </authorList>
    </citation>
    <scope>NUCLEOTIDE SEQUENCE [LARGE SCALE GENOMIC DNA]</scope>
    <source>
        <strain evidence="2 3">N5-1-1-5</strain>
    </source>
</reference>
<evidence type="ECO:0000313" key="2">
    <source>
        <dbReference type="EMBL" id="MCR8635339.1"/>
    </source>
</evidence>
<dbReference type="EMBL" id="JANQBD010000027">
    <property type="protein sequence ID" value="MCR8635339.1"/>
    <property type="molecule type" value="Genomic_DNA"/>
</dbReference>
<accession>A0ABT1YSK6</accession>
<feature type="domain" description="Immunity MXAN-0049 protein" evidence="1">
    <location>
        <begin position="55"/>
        <end position="173"/>
    </location>
</feature>
<evidence type="ECO:0000259" key="1">
    <source>
        <dbReference type="Pfam" id="PF07791"/>
    </source>
</evidence>
<proteinExistence type="predicted"/>